<dbReference type="Proteomes" id="UP000238479">
    <property type="component" value="Chromosome 6"/>
</dbReference>
<comment type="caution">
    <text evidence="2">The sequence shown here is derived from an EMBL/GenBank/DDBJ whole genome shotgun (WGS) entry which is preliminary data.</text>
</comment>
<dbReference type="AlphaFoldDB" id="A0A2P6PR39"/>
<evidence type="ECO:0000313" key="3">
    <source>
        <dbReference type="Proteomes" id="UP000238479"/>
    </source>
</evidence>
<sequence length="108" mass="12697">MEVDSFVKSKVFEVLQYYVRLWEFKLLVILYILKLGCPVSCSSLYTMWSDGFALDILMNDGFASAVWLKLWPLLYIHTVHRLEVKWPFCPSFSLIYGVPSVYNQVKYV</sequence>
<proteinExistence type="predicted"/>
<dbReference type="Gramene" id="PRQ24385">
    <property type="protein sequence ID" value="PRQ24385"/>
    <property type="gene ID" value="RchiOBHm_Chr6g0271851"/>
</dbReference>
<keyword evidence="1" id="KW-0472">Membrane</keyword>
<organism evidence="2 3">
    <name type="scientific">Rosa chinensis</name>
    <name type="common">China rose</name>
    <dbReference type="NCBI Taxonomy" id="74649"/>
    <lineage>
        <taxon>Eukaryota</taxon>
        <taxon>Viridiplantae</taxon>
        <taxon>Streptophyta</taxon>
        <taxon>Embryophyta</taxon>
        <taxon>Tracheophyta</taxon>
        <taxon>Spermatophyta</taxon>
        <taxon>Magnoliopsida</taxon>
        <taxon>eudicotyledons</taxon>
        <taxon>Gunneridae</taxon>
        <taxon>Pentapetalae</taxon>
        <taxon>rosids</taxon>
        <taxon>fabids</taxon>
        <taxon>Rosales</taxon>
        <taxon>Rosaceae</taxon>
        <taxon>Rosoideae</taxon>
        <taxon>Rosoideae incertae sedis</taxon>
        <taxon>Rosa</taxon>
    </lineage>
</organism>
<name>A0A2P6PR39_ROSCH</name>
<accession>A0A2P6PR39</accession>
<reference evidence="2 3" key="1">
    <citation type="journal article" date="2018" name="Nat. Genet.">
        <title>The Rosa genome provides new insights in the design of modern roses.</title>
        <authorList>
            <person name="Bendahmane M."/>
        </authorList>
    </citation>
    <scope>NUCLEOTIDE SEQUENCE [LARGE SCALE GENOMIC DNA]</scope>
    <source>
        <strain evidence="3">cv. Old Blush</strain>
    </source>
</reference>
<evidence type="ECO:0000256" key="1">
    <source>
        <dbReference type="SAM" id="Phobius"/>
    </source>
</evidence>
<protein>
    <submittedName>
        <fullName evidence="2">Uncharacterized protein</fullName>
    </submittedName>
</protein>
<evidence type="ECO:0000313" key="2">
    <source>
        <dbReference type="EMBL" id="PRQ24385.1"/>
    </source>
</evidence>
<keyword evidence="1" id="KW-1133">Transmembrane helix</keyword>
<dbReference type="EMBL" id="PDCK01000044">
    <property type="protein sequence ID" value="PRQ24385.1"/>
    <property type="molecule type" value="Genomic_DNA"/>
</dbReference>
<feature type="transmembrane region" description="Helical" evidence="1">
    <location>
        <begin position="26"/>
        <end position="48"/>
    </location>
</feature>
<keyword evidence="1" id="KW-0812">Transmembrane</keyword>
<gene>
    <name evidence="2" type="ORF">RchiOBHm_Chr6g0271851</name>
</gene>
<keyword evidence="3" id="KW-1185">Reference proteome</keyword>